<dbReference type="Proteomes" id="UP000247515">
    <property type="component" value="Unassembled WGS sequence"/>
</dbReference>
<sequence length="130" mass="14027">MNDETQIRDLIARWHAATAAGDIDTLRGLMAADVVFLVAGQPPMRGREAFADALSALLVTHSMASSGEIRELVVEGGFAYCWNALDVRVIPRAGGATMRRAGNVLSIYRREAGSWVLARDANLLTLQTDA</sequence>
<protein>
    <submittedName>
        <fullName evidence="2">Uncharacterized protein (TIGR02246 family)</fullName>
    </submittedName>
</protein>
<accession>A0ABX5MHX5</accession>
<dbReference type="EMBL" id="QJJV01000027">
    <property type="protein sequence ID" value="PXX08243.1"/>
    <property type="molecule type" value="Genomic_DNA"/>
</dbReference>
<reference evidence="2 3" key="1">
    <citation type="submission" date="2018-05" db="EMBL/GenBank/DDBJ databases">
        <title>Genomic Encyclopedia of Type Strains, Phase IV (KMG-V): Genome sequencing to study the core and pangenomes of soil and plant-associated prokaryotes.</title>
        <authorList>
            <person name="Whitman W."/>
        </authorList>
    </citation>
    <scope>NUCLEOTIDE SEQUENCE [LARGE SCALE GENOMIC DNA]</scope>
    <source>
        <strain evidence="2 3">SIr-6563</strain>
    </source>
</reference>
<dbReference type="InterPro" id="IPR011944">
    <property type="entry name" value="Steroid_delta5-4_isomerase"/>
</dbReference>
<evidence type="ECO:0000259" key="1">
    <source>
        <dbReference type="Pfam" id="PF14534"/>
    </source>
</evidence>
<dbReference type="RefSeq" id="WP_110329176.1">
    <property type="nucleotide sequence ID" value="NZ_CADFGS010000012.1"/>
</dbReference>
<dbReference type="NCBIfam" id="TIGR02246">
    <property type="entry name" value="SgcJ/EcaC family oxidoreductase"/>
    <property type="match status" value="1"/>
</dbReference>
<organism evidence="2 3">
    <name type="scientific">Paraburkholderia tropica</name>
    <dbReference type="NCBI Taxonomy" id="92647"/>
    <lineage>
        <taxon>Bacteria</taxon>
        <taxon>Pseudomonadati</taxon>
        <taxon>Pseudomonadota</taxon>
        <taxon>Betaproteobacteria</taxon>
        <taxon>Burkholderiales</taxon>
        <taxon>Burkholderiaceae</taxon>
        <taxon>Paraburkholderia</taxon>
    </lineage>
</organism>
<proteinExistence type="predicted"/>
<name>A0ABX5MHX5_9BURK</name>
<keyword evidence="3" id="KW-1185">Reference proteome</keyword>
<dbReference type="Gene3D" id="3.10.450.50">
    <property type="match status" value="1"/>
</dbReference>
<dbReference type="InterPro" id="IPR027843">
    <property type="entry name" value="DUF4440"/>
</dbReference>
<comment type="caution">
    <text evidence="2">The sequence shown here is derived from an EMBL/GenBank/DDBJ whole genome shotgun (WGS) entry which is preliminary data.</text>
</comment>
<dbReference type="SUPFAM" id="SSF54427">
    <property type="entry name" value="NTF2-like"/>
    <property type="match status" value="1"/>
</dbReference>
<feature type="domain" description="DUF4440" evidence="1">
    <location>
        <begin position="7"/>
        <end position="117"/>
    </location>
</feature>
<evidence type="ECO:0000313" key="3">
    <source>
        <dbReference type="Proteomes" id="UP000247515"/>
    </source>
</evidence>
<evidence type="ECO:0000313" key="2">
    <source>
        <dbReference type="EMBL" id="PXX08243.1"/>
    </source>
</evidence>
<dbReference type="Pfam" id="PF14534">
    <property type="entry name" value="DUF4440"/>
    <property type="match status" value="1"/>
</dbReference>
<dbReference type="InterPro" id="IPR032710">
    <property type="entry name" value="NTF2-like_dom_sf"/>
</dbReference>
<gene>
    <name evidence="2" type="ORF">C7400_12717</name>
</gene>